<evidence type="ECO:0000313" key="8">
    <source>
        <dbReference type="Proteomes" id="UP000027002"/>
    </source>
</evidence>
<dbReference type="Pfam" id="PF10350">
    <property type="entry name" value="DUF2428"/>
    <property type="match status" value="1"/>
</dbReference>
<feature type="coiled-coil region" evidence="3">
    <location>
        <begin position="499"/>
        <end position="526"/>
    </location>
</feature>
<reference evidence="7" key="1">
    <citation type="submission" date="2020-03" db="EMBL/GenBank/DDBJ databases">
        <title>A mixture of massive structural variations and highly conserved coding sequences in Ustilaginoidea virens genome.</title>
        <authorList>
            <person name="Zhang K."/>
            <person name="Zhao Z."/>
            <person name="Zhang Z."/>
            <person name="Li Y."/>
            <person name="Hsiang T."/>
            <person name="Sun W."/>
        </authorList>
    </citation>
    <scope>NUCLEOTIDE SEQUENCE</scope>
    <source>
        <strain evidence="7">UV-8b</strain>
    </source>
</reference>
<gene>
    <name evidence="7" type="ORF">UV8b_03751</name>
</gene>
<evidence type="ECO:0008006" key="9">
    <source>
        <dbReference type="Google" id="ProtNLM"/>
    </source>
</evidence>
<feature type="domain" description="tRNA (32-2'-O)-methyltransferase regulator THADA-like C-terminal TPR repeats region" evidence="6">
    <location>
        <begin position="801"/>
        <end position="956"/>
    </location>
</feature>
<protein>
    <recommendedName>
        <fullName evidence="9">HEAT repeat protein</fullName>
    </recommendedName>
</protein>
<keyword evidence="2" id="KW-0819">tRNA processing</keyword>
<comment type="similarity">
    <text evidence="1">Belongs to the THADA family.</text>
</comment>
<dbReference type="SUPFAM" id="SSF48371">
    <property type="entry name" value="ARM repeat"/>
    <property type="match status" value="1"/>
</dbReference>
<dbReference type="Pfam" id="PF26523">
    <property type="entry name" value="Trm732_C"/>
    <property type="match status" value="1"/>
</dbReference>
<dbReference type="InterPro" id="IPR056842">
    <property type="entry name" value="THADA-like_TPR_C"/>
</dbReference>
<accession>A0A8E5HPX0</accession>
<dbReference type="Pfam" id="PF25150">
    <property type="entry name" value="TPR_Trm732"/>
    <property type="match status" value="1"/>
</dbReference>
<dbReference type="InterPro" id="IPR016024">
    <property type="entry name" value="ARM-type_fold"/>
</dbReference>
<evidence type="ECO:0000256" key="2">
    <source>
        <dbReference type="ARBA" id="ARBA00022694"/>
    </source>
</evidence>
<dbReference type="Pfam" id="PF25151">
    <property type="entry name" value="TPR_Trm732_C"/>
    <property type="match status" value="1"/>
</dbReference>
<dbReference type="InterPro" id="IPR011989">
    <property type="entry name" value="ARM-like"/>
</dbReference>
<evidence type="ECO:0000259" key="6">
    <source>
        <dbReference type="Pfam" id="PF25151"/>
    </source>
</evidence>
<dbReference type="Proteomes" id="UP000027002">
    <property type="component" value="Chromosome 3"/>
</dbReference>
<evidence type="ECO:0000259" key="5">
    <source>
        <dbReference type="Pfam" id="PF25150"/>
    </source>
</evidence>
<dbReference type="Gene3D" id="1.25.10.10">
    <property type="entry name" value="Leucine-rich Repeat Variant"/>
    <property type="match status" value="1"/>
</dbReference>
<proteinExistence type="inferred from homology"/>
<dbReference type="InterPro" id="IPR051954">
    <property type="entry name" value="tRNA_methyltransferase_THADA"/>
</dbReference>
<feature type="domain" description="DUF2428" evidence="4">
    <location>
        <begin position="559"/>
        <end position="799"/>
    </location>
</feature>
<dbReference type="OrthoDB" id="73997at2759"/>
<dbReference type="PANTHER" id="PTHR14387">
    <property type="entry name" value="THADA/DEATH RECEPTOR INTERACTING PROTEIN"/>
    <property type="match status" value="1"/>
</dbReference>
<evidence type="ECO:0000256" key="3">
    <source>
        <dbReference type="SAM" id="Coils"/>
    </source>
</evidence>
<dbReference type="InterPro" id="IPR056843">
    <property type="entry name" value="THADA-like_TPR"/>
</dbReference>
<dbReference type="InterPro" id="IPR019442">
    <property type="entry name" value="THADA/TRM732_DUF2428"/>
</dbReference>
<keyword evidence="3" id="KW-0175">Coiled coil</keyword>
<organism evidence="7 8">
    <name type="scientific">Ustilaginoidea virens</name>
    <name type="common">Rice false smut fungus</name>
    <name type="synonym">Villosiclava virens</name>
    <dbReference type="NCBI Taxonomy" id="1159556"/>
    <lineage>
        <taxon>Eukaryota</taxon>
        <taxon>Fungi</taxon>
        <taxon>Dikarya</taxon>
        <taxon>Ascomycota</taxon>
        <taxon>Pezizomycotina</taxon>
        <taxon>Sordariomycetes</taxon>
        <taxon>Hypocreomycetidae</taxon>
        <taxon>Hypocreales</taxon>
        <taxon>Clavicipitaceae</taxon>
        <taxon>Ustilaginoidea</taxon>
    </lineage>
</organism>
<dbReference type="EMBL" id="CP072755">
    <property type="protein sequence ID" value="QUC19510.1"/>
    <property type="molecule type" value="Genomic_DNA"/>
</dbReference>
<dbReference type="GeneID" id="66064529"/>
<dbReference type="RefSeq" id="XP_042997183.1">
    <property type="nucleotide sequence ID" value="XM_043141249.1"/>
</dbReference>
<dbReference type="PANTHER" id="PTHR14387:SF0">
    <property type="entry name" value="DUF2428 DOMAIN-CONTAINING PROTEIN"/>
    <property type="match status" value="1"/>
</dbReference>
<name>A0A8E5HPX0_USTVR</name>
<evidence type="ECO:0000259" key="4">
    <source>
        <dbReference type="Pfam" id="PF10350"/>
    </source>
</evidence>
<dbReference type="GO" id="GO:0030488">
    <property type="term" value="P:tRNA methylation"/>
    <property type="evidence" value="ECO:0007669"/>
    <property type="project" value="TreeGrafter"/>
</dbReference>
<feature type="domain" description="tRNA (32-2'-O)-methyltransferase regulator THADA-like TPR repeats region" evidence="5">
    <location>
        <begin position="129"/>
        <end position="425"/>
    </location>
</feature>
<dbReference type="KEGG" id="uvi:66064529"/>
<keyword evidence="8" id="KW-1185">Reference proteome</keyword>
<evidence type="ECO:0000256" key="1">
    <source>
        <dbReference type="ARBA" id="ARBA00010409"/>
    </source>
</evidence>
<dbReference type="GO" id="GO:0005829">
    <property type="term" value="C:cytosol"/>
    <property type="evidence" value="ECO:0007669"/>
    <property type="project" value="TreeGrafter"/>
</dbReference>
<sequence>MKLVLDLVAQSILKSPNREEAIDIRKNILEILISIVIGRSKKPVAKSAIKTLDHLLSKGVITLDDIKSTYVSLRAGRAGHDDTDIWRSFTVDLLHWMKLHFVCSIAGRLIVSIYCHWRQGKVAGTVPEIETWHQWLLDFLSEEAVLLESIKNYVFLPLFKADRSEALKYLCWMNKDHALSSARNMSMGTPALLQLAALEAALGSGDDGAGDPLSITLQEKVLETVLAHPSHEVRSLALSLLVTSPSTTRPYSSTALDLLKKHLGSFFADPDAKFRVDFSAKARDMFKRVRGAIHVLKRSIRRAKAKIQKANALVLSGQSAIAQPILYRSNLISLPEAQLTYCLHAHVKFLHWYLAFLCNEMIPTASYQRHIAALKAFMYIIRMEDDGSKTWDTDDDQQLFFNQFDSMWARALLDLIMDPFEDVRDVAAAALANCYTDGRYRWLTLDGFGTSTVPVGQLIDLSRRASELARRTARADHSDGAAKASQLLCRFLKSGNERLHMLSTMVDELRSKIDRVENDLGRAVVDAPLHGDFASLCDTWQVVSKIKLLAPQMSQAQELQEHIVSCCERTWNAVRDILCDDSPEGHLPEELEEVDGLDTKGLLSYSFRAVHESSNLMRAVILTARNAPQGDLIVPTSELFERIGNLTFTQLASLRHRGAFTTVSATFATCCQQTKHLAFERTRQSLLDTWYKGTLNAIYSQASTTRRSAGIPSMVTGILAANSPHPTFDQVMNTLTSLAAKEAKVSEINGSNLPQVHAYNCLKDIFKNSLLTSLGNKSESYLPDCLELAAKGLRSEVWAIRNCGLIFLRSLIDNLFGTHESKATIEAGWDGKANRIHYHRYPNLPTVLRALLQSGHRILSEPTDAGSAAESVFPALDLIRRAGPPDLLRDEIQVLVAEYLLSPVWHVRDMAARTLCSCLLHERWLADIEHICRSALSRPSAHRQNHIHGVLLTLKFVIERLNEVAPEWLLGDLEHLGSFLSQTKLDVLFSSCPDVVAAYMDVINAVWSIESARNLPLSPFRVSLPKTTTGSALLNIQKAVYHVYLTSRLDEPIPYLQSHLQCPSIDLDGLVAALETTSKVWPPQSCSQDVLSSLCSLYITVCLQTNYFEAQVLCVESLTSVMDDLLEQRAYDKIPCGALLTLWTELAARPMNPALSNAVIRASGCIAAAHSHPGSTSSSSSLHAWGLIMADAALDDKTFDTRFAAASSLRSFFAVHSSPRAPDHLFPMVTLYDALNDDDEQVREVAAAAVQSIVGDALVPLEAANRLLRFLATAFGASPCFRAIVADRLVGYHGVRAAARQAWEPAEDELARAMQFDDSLFVVEEKNLFVDEVRETKRWVDVFNSLDWQADEESLIKLDDWVRRGVLHLAALAEVNDGPLGWASDATVFAICTRLVRSSAALAGKTGSLDMRQAIATAKEAMRLNGSRISQLLTEGWIGI</sequence>
<evidence type="ECO:0000313" key="7">
    <source>
        <dbReference type="EMBL" id="QUC19510.1"/>
    </source>
</evidence>